<organism evidence="1 2">
    <name type="scientific">Candidatus Merdicola faecigallinarum</name>
    <dbReference type="NCBI Taxonomy" id="2840862"/>
    <lineage>
        <taxon>Bacteria</taxon>
        <taxon>Bacillati</taxon>
        <taxon>Bacillota</taxon>
        <taxon>Clostridia</taxon>
        <taxon>Candidatus Merdicola</taxon>
    </lineage>
</organism>
<proteinExistence type="predicted"/>
<dbReference type="AlphaFoldDB" id="A0A9D1M0M2"/>
<evidence type="ECO:0000313" key="1">
    <source>
        <dbReference type="EMBL" id="HIU51393.1"/>
    </source>
</evidence>
<comment type="caution">
    <text evidence="1">The sequence shown here is derived from an EMBL/GenBank/DDBJ whole genome shotgun (WGS) entry which is preliminary data.</text>
</comment>
<sequence length="51" mass="6192">MVRDERKEVEVYAFMDIEKEKIGKDLIVVECCKNICKYFKIDFDKNMISKR</sequence>
<reference evidence="1" key="1">
    <citation type="submission" date="2020-10" db="EMBL/GenBank/DDBJ databases">
        <authorList>
            <person name="Gilroy R."/>
        </authorList>
    </citation>
    <scope>NUCLEOTIDE SEQUENCE</scope>
    <source>
        <strain evidence="1">CHK195-15760</strain>
    </source>
</reference>
<reference evidence="1" key="2">
    <citation type="journal article" date="2021" name="PeerJ">
        <title>Extensive microbial diversity within the chicken gut microbiome revealed by metagenomics and culture.</title>
        <authorList>
            <person name="Gilroy R."/>
            <person name="Ravi A."/>
            <person name="Getino M."/>
            <person name="Pursley I."/>
            <person name="Horton D.L."/>
            <person name="Alikhan N.F."/>
            <person name="Baker D."/>
            <person name="Gharbi K."/>
            <person name="Hall N."/>
            <person name="Watson M."/>
            <person name="Adriaenssens E.M."/>
            <person name="Foster-Nyarko E."/>
            <person name="Jarju S."/>
            <person name="Secka A."/>
            <person name="Antonio M."/>
            <person name="Oren A."/>
            <person name="Chaudhuri R.R."/>
            <person name="La Ragione R."/>
            <person name="Hildebrand F."/>
            <person name="Pallen M.J."/>
        </authorList>
    </citation>
    <scope>NUCLEOTIDE SEQUENCE</scope>
    <source>
        <strain evidence="1">CHK195-15760</strain>
    </source>
</reference>
<accession>A0A9D1M0M2</accession>
<dbReference type="EMBL" id="DVNH01000016">
    <property type="protein sequence ID" value="HIU51393.1"/>
    <property type="molecule type" value="Genomic_DNA"/>
</dbReference>
<name>A0A9D1M0M2_9FIRM</name>
<dbReference type="Proteomes" id="UP000824093">
    <property type="component" value="Unassembled WGS sequence"/>
</dbReference>
<evidence type="ECO:0000313" key="2">
    <source>
        <dbReference type="Proteomes" id="UP000824093"/>
    </source>
</evidence>
<protein>
    <submittedName>
        <fullName evidence="1">Uncharacterized protein</fullName>
    </submittedName>
</protein>
<gene>
    <name evidence="1" type="ORF">IAB70_02025</name>
</gene>